<name>A0ABW5G791_9PSEU</name>
<comment type="caution">
    <text evidence="1">The sequence shown here is derived from an EMBL/GenBank/DDBJ whole genome shotgun (WGS) entry which is preliminary data.</text>
</comment>
<keyword evidence="2" id="KW-1185">Reference proteome</keyword>
<protein>
    <submittedName>
        <fullName evidence="1">Uncharacterized protein</fullName>
    </submittedName>
</protein>
<accession>A0ABW5G791</accession>
<organism evidence="1 2">
    <name type="scientific">Amycolatopsis samaneae</name>
    <dbReference type="NCBI Taxonomy" id="664691"/>
    <lineage>
        <taxon>Bacteria</taxon>
        <taxon>Bacillati</taxon>
        <taxon>Actinomycetota</taxon>
        <taxon>Actinomycetes</taxon>
        <taxon>Pseudonocardiales</taxon>
        <taxon>Pseudonocardiaceae</taxon>
        <taxon>Amycolatopsis</taxon>
    </lineage>
</organism>
<evidence type="ECO:0000313" key="2">
    <source>
        <dbReference type="Proteomes" id="UP001597419"/>
    </source>
</evidence>
<reference evidence="2" key="1">
    <citation type="journal article" date="2019" name="Int. J. Syst. Evol. Microbiol.">
        <title>The Global Catalogue of Microorganisms (GCM) 10K type strain sequencing project: providing services to taxonomists for standard genome sequencing and annotation.</title>
        <authorList>
            <consortium name="The Broad Institute Genomics Platform"/>
            <consortium name="The Broad Institute Genome Sequencing Center for Infectious Disease"/>
            <person name="Wu L."/>
            <person name="Ma J."/>
        </authorList>
    </citation>
    <scope>NUCLEOTIDE SEQUENCE [LARGE SCALE GENOMIC DNA]</scope>
    <source>
        <strain evidence="2">CGMCC 4.7643</strain>
    </source>
</reference>
<proteinExistence type="predicted"/>
<dbReference type="RefSeq" id="WP_345401801.1">
    <property type="nucleotide sequence ID" value="NZ_BAABHG010000013.1"/>
</dbReference>
<evidence type="ECO:0000313" key="1">
    <source>
        <dbReference type="EMBL" id="MFD2456977.1"/>
    </source>
</evidence>
<gene>
    <name evidence="1" type="ORF">ACFSYJ_00130</name>
</gene>
<dbReference type="Proteomes" id="UP001597419">
    <property type="component" value="Unassembled WGS sequence"/>
</dbReference>
<sequence length="155" mass="15931">MDGKQLVIGIVVLAGVALGAGSSLAAGQYPRPVQPVAQPGPAAPGTSAPSVLDVGYDREFTLRDGQAAALDSKDFLVRFTGLVGDSRCRPGMQCFWAGEAIVAVSLAEPGRGERTTAELHSGQGGSNRAEFAASRVELVAVNQAGNEITLRIARA</sequence>
<dbReference type="EMBL" id="JBHUKU010000001">
    <property type="protein sequence ID" value="MFD2456977.1"/>
    <property type="molecule type" value="Genomic_DNA"/>
</dbReference>